<comment type="caution">
    <text evidence="4">The sequence shown here is derived from an EMBL/GenBank/DDBJ whole genome shotgun (WGS) entry which is preliminary data.</text>
</comment>
<feature type="active site" description="Proton acceptor" evidence="2">
    <location>
        <position position="88"/>
    </location>
</feature>
<proteinExistence type="predicted"/>
<dbReference type="InterPro" id="IPR017939">
    <property type="entry name" value="G-Glutamylcylcotransferase"/>
</dbReference>
<sequence length="293" mass="32638">MADLGKPSVWRFGYASNISLDNLRTKKQLAPTRHLVGRVRGWALTFDLPGIPHVDPAFACVREDPSAVLHGAAFEVSAAEAEGLDRQEGGYDVAPVRFESYTGERFEGVGLYVPKPGRARPGHGGLPSKRYLRLIQRGAREAGLDPEHVARLDALPHHLTAPEVRAQSEAWIAEFEADPARRDRRWTAEELAAFDGSDPQKPAHTSALGYVVRYESFFRSWRGHTITRRNLLHVRGQSVDGNDIRHGQPGFHPLPRVADCSEDEREFLRQNLDHLLHGGGVIVGRLQDFLDAQ</sequence>
<gene>
    <name evidence="4" type="ORF">PPSIR1_30621</name>
</gene>
<name>A6GAD7_9BACT</name>
<dbReference type="GO" id="GO:0003839">
    <property type="term" value="F:gamma-glutamylcyclotransferase activity"/>
    <property type="evidence" value="ECO:0007669"/>
    <property type="project" value="InterPro"/>
</dbReference>
<dbReference type="AlphaFoldDB" id="A6GAD7"/>
<evidence type="ECO:0000256" key="2">
    <source>
        <dbReference type="PIRSR" id="PIRSR617939-1"/>
    </source>
</evidence>
<evidence type="ECO:0008006" key="6">
    <source>
        <dbReference type="Google" id="ProtNLM"/>
    </source>
</evidence>
<protein>
    <recommendedName>
        <fullName evidence="6">Gamma-glutamylcyclotransferase</fullName>
    </recommendedName>
</protein>
<dbReference type="RefSeq" id="WP_006973679.1">
    <property type="nucleotide sequence ID" value="NZ_ABCS01000051.1"/>
</dbReference>
<evidence type="ECO:0000256" key="1">
    <source>
        <dbReference type="ARBA" id="ARBA00023239"/>
    </source>
</evidence>
<reference evidence="4 5" key="1">
    <citation type="submission" date="2007-06" db="EMBL/GenBank/DDBJ databases">
        <authorList>
            <person name="Shimkets L."/>
            <person name="Ferriera S."/>
            <person name="Johnson J."/>
            <person name="Kravitz S."/>
            <person name="Beeson K."/>
            <person name="Sutton G."/>
            <person name="Rogers Y.-H."/>
            <person name="Friedman R."/>
            <person name="Frazier M."/>
            <person name="Venter J.C."/>
        </authorList>
    </citation>
    <scope>NUCLEOTIDE SEQUENCE [LARGE SCALE GENOMIC DNA]</scope>
    <source>
        <strain evidence="4 5">SIR-1</strain>
    </source>
</reference>
<dbReference type="EMBL" id="ABCS01000051">
    <property type="protein sequence ID" value="EDM77125.1"/>
    <property type="molecule type" value="Genomic_DNA"/>
</dbReference>
<dbReference type="Gene3D" id="3.10.490.10">
    <property type="entry name" value="Gamma-glutamyl cyclotransferase-like"/>
    <property type="match status" value="1"/>
</dbReference>
<keyword evidence="1" id="KW-0456">Lyase</keyword>
<feature type="binding site" evidence="3">
    <location>
        <position position="131"/>
    </location>
    <ligand>
        <name>substrate</name>
    </ligand>
</feature>
<dbReference type="PANTHER" id="PTHR12935:SF0">
    <property type="entry name" value="GAMMA-GLUTAMYLCYCLOTRANSFERASE"/>
    <property type="match status" value="1"/>
</dbReference>
<evidence type="ECO:0000313" key="5">
    <source>
        <dbReference type="Proteomes" id="UP000005801"/>
    </source>
</evidence>
<dbReference type="PANTHER" id="PTHR12935">
    <property type="entry name" value="GAMMA-GLUTAMYLCYCLOTRANSFERASE"/>
    <property type="match status" value="1"/>
</dbReference>
<dbReference type="Proteomes" id="UP000005801">
    <property type="component" value="Unassembled WGS sequence"/>
</dbReference>
<keyword evidence="5" id="KW-1185">Reference proteome</keyword>
<accession>A6GAD7</accession>
<dbReference type="CDD" id="cd06661">
    <property type="entry name" value="GGCT_like"/>
    <property type="match status" value="1"/>
</dbReference>
<evidence type="ECO:0000313" key="4">
    <source>
        <dbReference type="EMBL" id="EDM77125.1"/>
    </source>
</evidence>
<evidence type="ECO:0000256" key="3">
    <source>
        <dbReference type="PIRSR" id="PIRSR617939-2"/>
    </source>
</evidence>
<dbReference type="InterPro" id="IPR013024">
    <property type="entry name" value="GGCT-like"/>
</dbReference>
<dbReference type="OrthoDB" id="5401862at2"/>
<dbReference type="STRING" id="391625.PPSIR1_30621"/>
<dbReference type="eggNOG" id="COG3703">
    <property type="taxonomic scope" value="Bacteria"/>
</dbReference>
<organism evidence="4 5">
    <name type="scientific">Plesiocystis pacifica SIR-1</name>
    <dbReference type="NCBI Taxonomy" id="391625"/>
    <lineage>
        <taxon>Bacteria</taxon>
        <taxon>Pseudomonadati</taxon>
        <taxon>Myxococcota</taxon>
        <taxon>Polyangia</taxon>
        <taxon>Nannocystales</taxon>
        <taxon>Nannocystaceae</taxon>
        <taxon>Plesiocystis</taxon>
    </lineage>
</organism>